<keyword evidence="6" id="KW-0325">Glycoprotein</keyword>
<dbReference type="InterPro" id="IPR012946">
    <property type="entry name" value="X8"/>
</dbReference>
<dbReference type="SUPFAM" id="SSF51445">
    <property type="entry name" value="(Trans)glycosidases"/>
    <property type="match status" value="1"/>
</dbReference>
<name>J7S590_HUIN7</name>
<dbReference type="OMA" id="ICLRDIP"/>
<evidence type="ECO:0000256" key="4">
    <source>
        <dbReference type="ARBA" id="ARBA00022729"/>
    </source>
</evidence>
<evidence type="ECO:0000259" key="9">
    <source>
        <dbReference type="SMART" id="SM00768"/>
    </source>
</evidence>
<keyword evidence="3 8" id="KW-0336">GPI-anchor</keyword>
<keyword evidence="8" id="KW-0808">Transferase</keyword>
<comment type="subcellular location">
    <subcellularLocation>
        <location evidence="8">Cell membrane</location>
        <topology evidence="8">Lipid-anchor</topology>
        <topology evidence="8">GPI-anchor</topology>
    </subcellularLocation>
    <subcellularLocation>
        <location evidence="1">Membrane</location>
        <topology evidence="1">Lipid-anchor</topology>
        <topology evidence="1">GPI-anchor</topology>
    </subcellularLocation>
</comment>
<dbReference type="GeneID" id="34524651"/>
<comment type="function">
    <text evidence="8">Splits internally a 1,3-beta-glucan molecule and transfers the newly generated reducing end (the donor) to the non-reducing end of another 1,3-beta-glucan molecule (the acceptor) forming a 1,3-beta linkage, resulting in the elongation of 1,3-beta-glucan chains in the cell wall.</text>
</comment>
<dbReference type="Pfam" id="PF07983">
    <property type="entry name" value="X8"/>
    <property type="match status" value="1"/>
</dbReference>
<keyword evidence="8" id="KW-0472">Membrane</keyword>
<reference evidence="10 11" key="1">
    <citation type="journal article" date="2011" name="Proc. Natl. Acad. Sci. U.S.A.">
        <title>Evolutionary erosion of yeast sex chromosomes by mating-type switching accidents.</title>
        <authorList>
            <person name="Gordon J.L."/>
            <person name="Armisen D."/>
            <person name="Proux-Wera E."/>
            <person name="Oheigeartaigh S.S."/>
            <person name="Byrne K.P."/>
            <person name="Wolfe K.H."/>
        </authorList>
    </citation>
    <scope>NUCLEOTIDE SEQUENCE [LARGE SCALE GENOMIC DNA]</scope>
    <source>
        <strain evidence="11">ATCC MYA-139 / BCRC 22969 / CBS 8797 / CCRC 22969 / KCTC 17520 / NBRC 10181 / NCYC 3082</strain>
    </source>
</reference>
<dbReference type="FunFam" id="3.20.20.80:FF:000038">
    <property type="entry name" value="1,3-beta-glucanosyltransferase"/>
    <property type="match status" value="1"/>
</dbReference>
<dbReference type="EC" id="2.4.1.-" evidence="8"/>
<keyword evidence="7" id="KW-0961">Cell wall biogenesis/degradation</keyword>
<dbReference type="SMART" id="SM00768">
    <property type="entry name" value="X8"/>
    <property type="match status" value="1"/>
</dbReference>
<dbReference type="GO" id="GO:0071970">
    <property type="term" value="P:fungal-type cell wall (1-&gt;3)-beta-D-glucan biosynthetic process"/>
    <property type="evidence" value="ECO:0007669"/>
    <property type="project" value="TreeGrafter"/>
</dbReference>
<gene>
    <name evidence="10" type="primary">KNAG0B05690</name>
    <name evidence="10" type="ordered locus">KNAG_0B05690</name>
</gene>
<evidence type="ECO:0000256" key="2">
    <source>
        <dbReference type="ARBA" id="ARBA00007528"/>
    </source>
</evidence>
<keyword evidence="4 8" id="KW-0732">Signal</keyword>
<feature type="chain" id="PRO_5005136968" description="1,3-beta-glucanosyltransferase" evidence="8">
    <location>
        <begin position="23"/>
        <end position="547"/>
    </location>
</feature>
<dbReference type="InterPro" id="IPR017853">
    <property type="entry name" value="GH"/>
</dbReference>
<proteinExistence type="inferred from homology"/>
<sequence length="547" mass="62409">MMPVNLWFSTYAQLLFINLIFAEKVQFDFPTIEIYGNKFFNSRTSNQFFMKGIAYQPRRDDHEMEVNQRNDVFETKYIDPLAEPSICLRDLPYLNKLGVNTIRVYSIDPTKSHDVCMEALKKENIYVLIDLSEPDVSIIRDNPVWSVEIWKRYKDVVDSMEQYPNVLGFFAGNEVTNDNTNTDASPFVKAAIRDLKKYMEEQKYRAIPVGYSTNDDVDTRMSLAQYYVCGDVTADFYGINMYEWCGYSSFGTSGYKERTEEFENYPVPVFFSEFGCNLVRPRPFTEVGALFGPKMSKVWSGGLVYMFFEEENGYGVVSIDEQTGEVVELPDFENLRREYSKVKVSGIKKEEFDGTFGRTIAHKNINCPAKTSNWKANSQLPHTPNDAQCQCLDVVLPCLVEAFDDDEKYKTYFDYVCDKVDCSDITANGEKGDYGEFSECSATQKLALQISKLYMKEGTGTKICPLDDPNVYFNDGVNQKKEKQCGTIYDKVKNKSLLGKKAPLKTKTGKKLHSLEGSVKNNMAVSDISSCKSYIIYIVVLLATSLI</sequence>
<evidence type="ECO:0000313" key="11">
    <source>
        <dbReference type="Proteomes" id="UP000006310"/>
    </source>
</evidence>
<evidence type="ECO:0000256" key="5">
    <source>
        <dbReference type="ARBA" id="ARBA00023157"/>
    </source>
</evidence>
<evidence type="ECO:0000256" key="3">
    <source>
        <dbReference type="ARBA" id="ARBA00022622"/>
    </source>
</evidence>
<evidence type="ECO:0000256" key="7">
    <source>
        <dbReference type="ARBA" id="ARBA00023316"/>
    </source>
</evidence>
<dbReference type="eggNOG" id="ENOG502QRZZ">
    <property type="taxonomic scope" value="Eukaryota"/>
</dbReference>
<keyword evidence="11" id="KW-1185">Reference proteome</keyword>
<evidence type="ECO:0000313" key="10">
    <source>
        <dbReference type="EMBL" id="CCK69001.1"/>
    </source>
</evidence>
<protein>
    <recommendedName>
        <fullName evidence="8">1,3-beta-glucanosyltransferase</fullName>
        <ecNumber evidence="8">2.4.1.-</ecNumber>
    </recommendedName>
</protein>
<dbReference type="AlphaFoldDB" id="J7S590"/>
<dbReference type="OrthoDB" id="421038at2759"/>
<evidence type="ECO:0000256" key="1">
    <source>
        <dbReference type="ARBA" id="ARBA00004589"/>
    </source>
</evidence>
<reference evidence="11" key="2">
    <citation type="submission" date="2012-08" db="EMBL/GenBank/DDBJ databases">
        <title>Genome sequence of Kazachstania naganishii.</title>
        <authorList>
            <person name="Gordon J.L."/>
            <person name="Armisen D."/>
            <person name="Proux-Wera E."/>
            <person name="OhEigeartaigh S.S."/>
            <person name="Byrne K.P."/>
            <person name="Wolfe K.H."/>
        </authorList>
    </citation>
    <scope>NUCLEOTIDE SEQUENCE [LARGE SCALE GENOMIC DNA]</scope>
    <source>
        <strain evidence="11">ATCC MYA-139 / BCRC 22969 / CBS 8797 / CCRC 22969 / KCTC 17520 / NBRC 10181 / NCYC 3082</strain>
    </source>
</reference>
<keyword evidence="5" id="KW-1015">Disulfide bond</keyword>
<dbReference type="InterPro" id="IPR004886">
    <property type="entry name" value="Glucanosyltransferase"/>
</dbReference>
<dbReference type="KEGG" id="kng:KNAG_0B05690"/>
<comment type="similarity">
    <text evidence="2 8">Belongs to the glycosyl hydrolase 72 family.</text>
</comment>
<dbReference type="PANTHER" id="PTHR31468">
    <property type="entry name" value="1,3-BETA-GLUCANOSYLTRANSFERASE GAS1"/>
    <property type="match status" value="1"/>
</dbReference>
<accession>J7S590</accession>
<evidence type="ECO:0000256" key="8">
    <source>
        <dbReference type="RuleBase" id="RU361209"/>
    </source>
</evidence>
<evidence type="ECO:0000256" key="6">
    <source>
        <dbReference type="ARBA" id="ARBA00023180"/>
    </source>
</evidence>
<dbReference type="GO" id="GO:0030476">
    <property type="term" value="P:ascospore wall assembly"/>
    <property type="evidence" value="ECO:0007669"/>
    <property type="project" value="EnsemblFungi"/>
</dbReference>
<feature type="domain" description="X8" evidence="9">
    <location>
        <begin position="396"/>
        <end position="466"/>
    </location>
</feature>
<dbReference type="EMBL" id="HE978315">
    <property type="protein sequence ID" value="CCK69001.1"/>
    <property type="molecule type" value="Genomic_DNA"/>
</dbReference>
<dbReference type="STRING" id="1071383.J7S590"/>
<organism evidence="10 11">
    <name type="scientific">Huiozyma naganishii (strain ATCC MYA-139 / BCRC 22969 / CBS 8797 / KCTC 17520 / NBRC 10181 / NCYC 3082 / Yp74L-3)</name>
    <name type="common">Yeast</name>
    <name type="synonym">Kazachstania naganishii</name>
    <dbReference type="NCBI Taxonomy" id="1071383"/>
    <lineage>
        <taxon>Eukaryota</taxon>
        <taxon>Fungi</taxon>
        <taxon>Dikarya</taxon>
        <taxon>Ascomycota</taxon>
        <taxon>Saccharomycotina</taxon>
        <taxon>Saccharomycetes</taxon>
        <taxon>Saccharomycetales</taxon>
        <taxon>Saccharomycetaceae</taxon>
        <taxon>Huiozyma</taxon>
    </lineage>
</organism>
<keyword evidence="8" id="KW-0449">Lipoprotein</keyword>
<dbReference type="Pfam" id="PF03198">
    <property type="entry name" value="Glyco_hydro_72"/>
    <property type="match status" value="1"/>
</dbReference>
<dbReference type="Gene3D" id="3.20.20.80">
    <property type="entry name" value="Glycosidases"/>
    <property type="match status" value="1"/>
</dbReference>
<dbReference type="HOGENOM" id="CLU_021855_2_0_1"/>
<dbReference type="Proteomes" id="UP000006310">
    <property type="component" value="Chromosome 2"/>
</dbReference>
<dbReference type="PANTHER" id="PTHR31468:SF10">
    <property type="entry name" value="1,3-BETA-GLUCANOSYLTRANSFERASE GAS2"/>
    <property type="match status" value="1"/>
</dbReference>
<dbReference type="GO" id="GO:0098552">
    <property type="term" value="C:side of membrane"/>
    <property type="evidence" value="ECO:0007669"/>
    <property type="project" value="UniProtKB-KW"/>
</dbReference>
<feature type="signal peptide" evidence="8">
    <location>
        <begin position="1"/>
        <end position="22"/>
    </location>
</feature>
<dbReference type="GO" id="GO:0005886">
    <property type="term" value="C:plasma membrane"/>
    <property type="evidence" value="ECO:0007669"/>
    <property type="project" value="UniProtKB-SubCell"/>
</dbReference>
<dbReference type="RefSeq" id="XP_022463247.1">
    <property type="nucleotide sequence ID" value="XM_022606565.1"/>
</dbReference>
<dbReference type="Gene3D" id="1.20.58.1040">
    <property type="match status" value="1"/>
</dbReference>
<dbReference type="GO" id="GO:0042124">
    <property type="term" value="F:1,3-beta-glucanosyltransferase activity"/>
    <property type="evidence" value="ECO:0007669"/>
    <property type="project" value="EnsemblFungi"/>
</dbReference>